<dbReference type="EMBL" id="CP102173">
    <property type="protein sequence ID" value="UUP14141.1"/>
    <property type="molecule type" value="Genomic_DNA"/>
</dbReference>
<evidence type="ECO:0000313" key="2">
    <source>
        <dbReference type="Proteomes" id="UP001316184"/>
    </source>
</evidence>
<evidence type="ECO:0000313" key="1">
    <source>
        <dbReference type="EMBL" id="UUP14141.1"/>
    </source>
</evidence>
<evidence type="ECO:0008006" key="3">
    <source>
        <dbReference type="Google" id="ProtNLM"/>
    </source>
</evidence>
<sequence length="53" mass="5220">MPAAAESRAEQAAEAFVTICVGYSLQLAVRGDVDSAPIAAALLRTIGGAGTSA</sequence>
<name>A0ABY5ME88_9ACTN</name>
<gene>
    <name evidence="1" type="ORF">NQV15_02180</name>
</gene>
<dbReference type="RefSeq" id="WP_232403428.1">
    <property type="nucleotide sequence ID" value="NZ_CP102173.1"/>
</dbReference>
<accession>A0ABY5ME88</accession>
<organism evidence="1 2">
    <name type="scientific">Aeromicrobium wangtongii</name>
    <dbReference type="NCBI Taxonomy" id="2969247"/>
    <lineage>
        <taxon>Bacteria</taxon>
        <taxon>Bacillati</taxon>
        <taxon>Actinomycetota</taxon>
        <taxon>Actinomycetes</taxon>
        <taxon>Propionibacteriales</taxon>
        <taxon>Nocardioidaceae</taxon>
        <taxon>Aeromicrobium</taxon>
    </lineage>
</organism>
<keyword evidence="2" id="KW-1185">Reference proteome</keyword>
<proteinExistence type="predicted"/>
<dbReference type="Proteomes" id="UP001316184">
    <property type="component" value="Chromosome"/>
</dbReference>
<protein>
    <recommendedName>
        <fullName evidence="3">Tetracyclin repressor-like C-terminal domain-containing protein</fullName>
    </recommendedName>
</protein>
<reference evidence="1 2" key="1">
    <citation type="submission" date="2022-08" db="EMBL/GenBank/DDBJ databases">
        <title>novel species in genus Aeromicrobium.</title>
        <authorList>
            <person name="Ye L."/>
        </authorList>
    </citation>
    <scope>NUCLEOTIDE SEQUENCE [LARGE SCALE GENOMIC DNA]</scope>
    <source>
        <strain evidence="2">zg-Y1379</strain>
    </source>
</reference>